<evidence type="ECO:0000259" key="1">
    <source>
        <dbReference type="Pfam" id="PF25137"/>
    </source>
</evidence>
<protein>
    <recommendedName>
        <fullName evidence="1">Fe-containing alcohol dehydrogenase-like C-terminal domain-containing protein</fullName>
    </recommendedName>
</protein>
<dbReference type="Gene3D" id="1.20.1090.10">
    <property type="entry name" value="Dehydroquinate synthase-like - alpha domain"/>
    <property type="match status" value="1"/>
</dbReference>
<dbReference type="InterPro" id="IPR056798">
    <property type="entry name" value="ADH_Fe_C"/>
</dbReference>
<sequence>ITAREEMSLASLMAGMAMANARLGAVHGMAHPLGAHYGIPHGLVCGLLLPYTMAYNLTHAIDKYAVVARLLGENVVGLDRDAAALRAVSRVRELLTEIGLPTHLSDFGVTKDGFDVIIAESLPSGSFKHNPRPLQAEDARRILMDAL</sequence>
<proteinExistence type="predicted"/>
<dbReference type="PANTHER" id="PTHR11496">
    <property type="entry name" value="ALCOHOL DEHYDROGENASE"/>
    <property type="match status" value="1"/>
</dbReference>
<dbReference type="SUPFAM" id="SSF56796">
    <property type="entry name" value="Dehydroquinate synthase-like"/>
    <property type="match status" value="1"/>
</dbReference>
<dbReference type="EMBL" id="BARS01039162">
    <property type="protein sequence ID" value="GAG15957.1"/>
    <property type="molecule type" value="Genomic_DNA"/>
</dbReference>
<accession>X0VY14</accession>
<dbReference type="GO" id="GO:0004022">
    <property type="term" value="F:alcohol dehydrogenase (NAD+) activity"/>
    <property type="evidence" value="ECO:0007669"/>
    <property type="project" value="TreeGrafter"/>
</dbReference>
<comment type="caution">
    <text evidence="2">The sequence shown here is derived from an EMBL/GenBank/DDBJ whole genome shotgun (WGS) entry which is preliminary data.</text>
</comment>
<dbReference type="InterPro" id="IPR039697">
    <property type="entry name" value="Alcohol_dehydrogenase_Fe"/>
</dbReference>
<name>X0VY14_9ZZZZ</name>
<evidence type="ECO:0000313" key="2">
    <source>
        <dbReference type="EMBL" id="GAG15957.1"/>
    </source>
</evidence>
<dbReference type="PANTHER" id="PTHR11496:SF102">
    <property type="entry name" value="ALCOHOL DEHYDROGENASE 4"/>
    <property type="match status" value="1"/>
</dbReference>
<organism evidence="2">
    <name type="scientific">marine sediment metagenome</name>
    <dbReference type="NCBI Taxonomy" id="412755"/>
    <lineage>
        <taxon>unclassified sequences</taxon>
        <taxon>metagenomes</taxon>
        <taxon>ecological metagenomes</taxon>
    </lineage>
</organism>
<feature type="non-terminal residue" evidence="2">
    <location>
        <position position="1"/>
    </location>
</feature>
<feature type="domain" description="Fe-containing alcohol dehydrogenase-like C-terminal" evidence="1">
    <location>
        <begin position="2"/>
        <end position="146"/>
    </location>
</feature>
<dbReference type="AlphaFoldDB" id="X0VY14"/>
<gene>
    <name evidence="2" type="ORF">S01H1_59841</name>
</gene>
<reference evidence="2" key="1">
    <citation type="journal article" date="2014" name="Front. Microbiol.">
        <title>High frequency of phylogenetically diverse reductive dehalogenase-homologous genes in deep subseafloor sedimentary metagenomes.</title>
        <authorList>
            <person name="Kawai M."/>
            <person name="Futagami T."/>
            <person name="Toyoda A."/>
            <person name="Takaki Y."/>
            <person name="Nishi S."/>
            <person name="Hori S."/>
            <person name="Arai W."/>
            <person name="Tsubouchi T."/>
            <person name="Morono Y."/>
            <person name="Uchiyama I."/>
            <person name="Ito T."/>
            <person name="Fujiyama A."/>
            <person name="Inagaki F."/>
            <person name="Takami H."/>
        </authorList>
    </citation>
    <scope>NUCLEOTIDE SEQUENCE</scope>
    <source>
        <strain evidence="2">Expedition CK06-06</strain>
    </source>
</reference>
<dbReference type="Pfam" id="PF25137">
    <property type="entry name" value="ADH_Fe_C"/>
    <property type="match status" value="1"/>
</dbReference>